<evidence type="ECO:0000313" key="2">
    <source>
        <dbReference type="EMBL" id="GEU60993.1"/>
    </source>
</evidence>
<organism evidence="2">
    <name type="scientific">Tanacetum cinerariifolium</name>
    <name type="common">Dalmatian daisy</name>
    <name type="synonym">Chrysanthemum cinerariifolium</name>
    <dbReference type="NCBI Taxonomy" id="118510"/>
    <lineage>
        <taxon>Eukaryota</taxon>
        <taxon>Viridiplantae</taxon>
        <taxon>Streptophyta</taxon>
        <taxon>Embryophyta</taxon>
        <taxon>Tracheophyta</taxon>
        <taxon>Spermatophyta</taxon>
        <taxon>Magnoliopsida</taxon>
        <taxon>eudicotyledons</taxon>
        <taxon>Gunneridae</taxon>
        <taxon>Pentapetalae</taxon>
        <taxon>asterids</taxon>
        <taxon>campanulids</taxon>
        <taxon>Asterales</taxon>
        <taxon>Asteraceae</taxon>
        <taxon>Asteroideae</taxon>
        <taxon>Anthemideae</taxon>
        <taxon>Anthemidinae</taxon>
        <taxon>Tanacetum</taxon>
    </lineage>
</organism>
<name>A0A6L2LGR4_TANCI</name>
<dbReference type="EMBL" id="BKCJ010004430">
    <property type="protein sequence ID" value="GEU60993.1"/>
    <property type="molecule type" value="Genomic_DNA"/>
</dbReference>
<dbReference type="AlphaFoldDB" id="A0A6L2LGR4"/>
<proteinExistence type="predicted"/>
<feature type="compositionally biased region" description="Polar residues" evidence="1">
    <location>
        <begin position="1"/>
        <end position="10"/>
    </location>
</feature>
<accession>A0A6L2LGR4</accession>
<feature type="region of interest" description="Disordered" evidence="1">
    <location>
        <begin position="164"/>
        <end position="184"/>
    </location>
</feature>
<sequence>MTTQSASRQTAVPLGRRTGGRTGRGGRRTAEPTCRVSGRTGDQDGQGGDRGIGENVGADEVHDFSTVIAQQLQDPLPNIIGQVARSKFWCHTMVESSHAAYTFQFDELARLVPHLVTIEKKRIKRYIYAFTPQIRTIVRDVLKDGMLNDEEIRNGLLEKNTKKRGYGEELSRDGNVRDENKRSRTGRTFATITNPVRKEYTGTAPKCTNCSFHRNPEMPFCKCTNCNHLENFAKDYRARPRMVTLLNARKLTIDRGACFKCSGTDHYKAACPSLNRAPRQGAKPLNQTMDIEGDQCRGNNGNQARGGAFRMGA</sequence>
<protein>
    <recommendedName>
        <fullName evidence="3">CCHC-type domain-containing protein</fullName>
    </recommendedName>
</protein>
<feature type="compositionally biased region" description="Basic and acidic residues" evidence="1">
    <location>
        <begin position="165"/>
        <end position="182"/>
    </location>
</feature>
<evidence type="ECO:0008006" key="3">
    <source>
        <dbReference type="Google" id="ProtNLM"/>
    </source>
</evidence>
<evidence type="ECO:0000256" key="1">
    <source>
        <dbReference type="SAM" id="MobiDB-lite"/>
    </source>
</evidence>
<reference evidence="2" key="1">
    <citation type="journal article" date="2019" name="Sci. Rep.">
        <title>Draft genome of Tanacetum cinerariifolium, the natural source of mosquito coil.</title>
        <authorList>
            <person name="Yamashiro T."/>
            <person name="Shiraishi A."/>
            <person name="Satake H."/>
            <person name="Nakayama K."/>
        </authorList>
    </citation>
    <scope>NUCLEOTIDE SEQUENCE</scope>
</reference>
<comment type="caution">
    <text evidence="2">The sequence shown here is derived from an EMBL/GenBank/DDBJ whole genome shotgun (WGS) entry which is preliminary data.</text>
</comment>
<feature type="region of interest" description="Disordered" evidence="1">
    <location>
        <begin position="1"/>
        <end position="56"/>
    </location>
</feature>
<gene>
    <name evidence="2" type="ORF">Tci_032971</name>
</gene>